<organism evidence="6 7">
    <name type="scientific">Tricholomella constricta</name>
    <dbReference type="NCBI Taxonomy" id="117010"/>
    <lineage>
        <taxon>Eukaryota</taxon>
        <taxon>Fungi</taxon>
        <taxon>Dikarya</taxon>
        <taxon>Basidiomycota</taxon>
        <taxon>Agaricomycotina</taxon>
        <taxon>Agaricomycetes</taxon>
        <taxon>Agaricomycetidae</taxon>
        <taxon>Agaricales</taxon>
        <taxon>Tricholomatineae</taxon>
        <taxon>Lyophyllaceae</taxon>
        <taxon>Tricholomella</taxon>
    </lineage>
</organism>
<feature type="region of interest" description="Disordered" evidence="3">
    <location>
        <begin position="305"/>
        <end position="330"/>
    </location>
</feature>
<proteinExistence type="predicted"/>
<evidence type="ECO:0000256" key="2">
    <source>
        <dbReference type="RuleBase" id="RU000501"/>
    </source>
</evidence>
<feature type="transmembrane region" description="Helical" evidence="4">
    <location>
        <begin position="45"/>
        <end position="69"/>
    </location>
</feature>
<keyword evidence="4" id="KW-1133">Transmembrane helix</keyword>
<dbReference type="PROSITE" id="PS00958">
    <property type="entry name" value="TRANSALDOLASE_2"/>
    <property type="match status" value="1"/>
</dbReference>
<dbReference type="OrthoDB" id="2015515at2759"/>
<accession>A0A8H5H4U2</accession>
<feature type="transmembrane region" description="Helical" evidence="4">
    <location>
        <begin position="12"/>
        <end position="33"/>
    </location>
</feature>
<evidence type="ECO:0000256" key="1">
    <source>
        <dbReference type="ARBA" id="ARBA00023270"/>
    </source>
</evidence>
<dbReference type="EC" id="2.2.1.2" evidence="2"/>
<reference evidence="6 7" key="1">
    <citation type="journal article" date="2020" name="ISME J.">
        <title>Uncovering the hidden diversity of litter-decomposition mechanisms in mushroom-forming fungi.</title>
        <authorList>
            <person name="Floudas D."/>
            <person name="Bentzer J."/>
            <person name="Ahren D."/>
            <person name="Johansson T."/>
            <person name="Persson P."/>
            <person name="Tunlid A."/>
        </authorList>
    </citation>
    <scope>NUCLEOTIDE SEQUENCE [LARGE SCALE GENOMIC DNA]</scope>
    <source>
        <strain evidence="6 7">CBS 661.87</strain>
    </source>
</reference>
<dbReference type="UniPathway" id="UPA00115">
    <property type="reaction ID" value="UER00414"/>
</dbReference>
<dbReference type="PANTHER" id="PTHR10683:SF18">
    <property type="entry name" value="TRANSALDOLASE"/>
    <property type="match status" value="1"/>
</dbReference>
<gene>
    <name evidence="6" type="ORF">D9615_007826</name>
</gene>
<keyword evidence="2" id="KW-0808">Transferase</keyword>
<keyword evidence="2" id="KW-0570">Pentose shunt</keyword>
<dbReference type="AlphaFoldDB" id="A0A8H5H4U2"/>
<dbReference type="PANTHER" id="PTHR10683">
    <property type="entry name" value="TRANSALDOLASE"/>
    <property type="match status" value="1"/>
</dbReference>
<evidence type="ECO:0000259" key="5">
    <source>
        <dbReference type="Pfam" id="PF20152"/>
    </source>
</evidence>
<dbReference type="Gene3D" id="3.20.20.70">
    <property type="entry name" value="Aldolase class I"/>
    <property type="match status" value="1"/>
</dbReference>
<feature type="domain" description="DUF6534" evidence="5">
    <location>
        <begin position="165"/>
        <end position="251"/>
    </location>
</feature>
<dbReference type="InterPro" id="IPR001585">
    <property type="entry name" value="TAL/FSA"/>
</dbReference>
<dbReference type="GO" id="GO:0004801">
    <property type="term" value="F:transaldolase activity"/>
    <property type="evidence" value="ECO:0007669"/>
    <property type="project" value="UniProtKB-EC"/>
</dbReference>
<dbReference type="InterPro" id="IPR013785">
    <property type="entry name" value="Aldolase_TIM"/>
</dbReference>
<dbReference type="EMBL" id="JAACJP010000027">
    <property type="protein sequence ID" value="KAF5376709.1"/>
    <property type="molecule type" value="Genomic_DNA"/>
</dbReference>
<feature type="transmembrane region" description="Helical" evidence="4">
    <location>
        <begin position="159"/>
        <end position="180"/>
    </location>
</feature>
<feature type="transmembrane region" description="Helical" evidence="4">
    <location>
        <begin position="81"/>
        <end position="106"/>
    </location>
</feature>
<feature type="transmembrane region" description="Helical" evidence="4">
    <location>
        <begin position="118"/>
        <end position="139"/>
    </location>
</feature>
<dbReference type="GO" id="GO:0006098">
    <property type="term" value="P:pentose-phosphate shunt"/>
    <property type="evidence" value="ECO:0007669"/>
    <property type="project" value="UniProtKB-UniPathway"/>
</dbReference>
<protein>
    <recommendedName>
        <fullName evidence="2">Transaldolase</fullName>
        <ecNumber evidence="2">2.2.1.2</ecNumber>
    </recommendedName>
</protein>
<keyword evidence="4" id="KW-0812">Transmembrane</keyword>
<evidence type="ECO:0000256" key="4">
    <source>
        <dbReference type="SAM" id="Phobius"/>
    </source>
</evidence>
<comment type="pathway">
    <text evidence="2">Carbohydrate degradation; pentose phosphate pathway; D-glyceraldehyde 3-phosphate and beta-D-fructose 6-phosphate from D-ribose 5-phosphate and D-xylulose 5-phosphate (non-oxidative stage): step 2/3.</text>
</comment>
<evidence type="ECO:0000313" key="7">
    <source>
        <dbReference type="Proteomes" id="UP000565441"/>
    </source>
</evidence>
<keyword evidence="1" id="KW-0704">Schiff base</keyword>
<dbReference type="Proteomes" id="UP000565441">
    <property type="component" value="Unassembled WGS sequence"/>
</dbReference>
<evidence type="ECO:0000256" key="3">
    <source>
        <dbReference type="SAM" id="MobiDB-lite"/>
    </source>
</evidence>
<comment type="function">
    <text evidence="2">Catalyzes the rate-limiting step of the non-oxidative phase in the pentose phosphate pathway. Catalyzes the reversible conversion of sedheptulose-7-phosphate and D-glyceraldehyde 3-phosphate into erythrose-4-phosphate and beta-D-fructose 6-phosphate.</text>
</comment>
<keyword evidence="7" id="KW-1185">Reference proteome</keyword>
<comment type="catalytic activity">
    <reaction evidence="2">
        <text>D-sedoheptulose 7-phosphate + D-glyceraldehyde 3-phosphate = D-erythrose 4-phosphate + beta-D-fructose 6-phosphate</text>
        <dbReference type="Rhea" id="RHEA:17053"/>
        <dbReference type="ChEBI" id="CHEBI:16897"/>
        <dbReference type="ChEBI" id="CHEBI:57483"/>
        <dbReference type="ChEBI" id="CHEBI:57634"/>
        <dbReference type="ChEBI" id="CHEBI:59776"/>
        <dbReference type="EC" id="2.2.1.2"/>
    </reaction>
</comment>
<name>A0A8H5H4U2_9AGAR</name>
<keyword evidence="4" id="KW-0472">Membrane</keyword>
<dbReference type="InterPro" id="IPR045339">
    <property type="entry name" value="DUF6534"/>
</dbReference>
<dbReference type="SUPFAM" id="SSF51569">
    <property type="entry name" value="Aldolase"/>
    <property type="match status" value="1"/>
</dbReference>
<sequence length="674" mass="73769">MATLGNTIGAAFLGTVFAAVLYGVTNLQVYLYFQNYRNDWRVQKYSVALLWVLDTIHLSLTIAAVYHYLIDSFGILAALELVAWAFKLQIAINVIIICVVQTLYAIRVWKLGRHYQRIWPILVAVVVASGYAIGIILAVKTYNIKTFADLDEMSWVVYASFSWSTGIDIVIATAMCFYLIRSKSGFSGTNNKIMIIIRMTLISGFLTSACSLAALITYAAMPYNLVFLGIEFLLTKLYINSFLAMLNARQSVRDRDTSPGNSLSITKIMNIRTTTSSHVVTSGEPFESEDSKNVMHLSPLGQYRNEFESNPSVEDKRPDDDHTRGDATTNPSLVFAALQKPEYAHLVEDAVRYAMARSASRSVEAQTELACDYLLVQVGIQILNIIPGRVSISVDPRLANDHDAIIAKGRNLVSIFEELGYPRERVLIKIPATYSGILAAQALETPIQLPNGTSSKPIHTNATLIFGLVQALACAQAGISVISPFIGRVKDWWAVRHAQLNNHNGNATQPQPLSEHPGIQLVRTIRSAYTSYGHSTSIMAAGFRSVDEIVELGRHGSRGGPDLVTLPPELLDGLRKRDTQGVVHPPNTNTNTNGKMVHDITITEKAPEPRYIALGGDVVSAAAAEAAFVEDLGKEGIAVDKVPEGLAKFSVDAKGLEDLLRGMITRSIDASARL</sequence>
<feature type="compositionally biased region" description="Basic and acidic residues" evidence="3">
    <location>
        <begin position="313"/>
        <end position="325"/>
    </location>
</feature>
<dbReference type="Pfam" id="PF00923">
    <property type="entry name" value="TAL_FSA"/>
    <property type="match status" value="1"/>
</dbReference>
<dbReference type="InterPro" id="IPR018225">
    <property type="entry name" value="Transaldolase_AS"/>
</dbReference>
<dbReference type="Pfam" id="PF20152">
    <property type="entry name" value="DUF6534"/>
    <property type="match status" value="1"/>
</dbReference>
<comment type="caution">
    <text evidence="6">The sequence shown here is derived from an EMBL/GenBank/DDBJ whole genome shotgun (WGS) entry which is preliminary data.</text>
</comment>
<feature type="transmembrane region" description="Helical" evidence="4">
    <location>
        <begin position="201"/>
        <end position="220"/>
    </location>
</feature>
<evidence type="ECO:0000313" key="6">
    <source>
        <dbReference type="EMBL" id="KAF5376709.1"/>
    </source>
</evidence>
<dbReference type="PROSITE" id="PS01054">
    <property type="entry name" value="TRANSALDOLASE_1"/>
    <property type="match status" value="1"/>
</dbReference>
<dbReference type="GO" id="GO:0005975">
    <property type="term" value="P:carbohydrate metabolic process"/>
    <property type="evidence" value="ECO:0007669"/>
    <property type="project" value="InterPro"/>
</dbReference>